<protein>
    <submittedName>
        <fullName evidence="1">Uncharacterized protein</fullName>
    </submittedName>
</protein>
<dbReference type="EMBL" id="VCQU01000002">
    <property type="protein sequence ID" value="NMN94819.1"/>
    <property type="molecule type" value="Genomic_DNA"/>
</dbReference>
<evidence type="ECO:0000313" key="2">
    <source>
        <dbReference type="Proteomes" id="UP000535543"/>
    </source>
</evidence>
<gene>
    <name evidence="1" type="ORF">FGL95_07190</name>
</gene>
<sequence>MVVKEMLDKCPLDGSLPDGTCRYVGRADRGKWGTVCKKHADRIDKYGDPYASPLPGDSKEPSFEEIMRRRLHGDLNRNAD</sequence>
<reference evidence="1 2" key="2">
    <citation type="submission" date="2020-06" db="EMBL/GenBank/DDBJ databases">
        <title>Antribacter stalactiti gen. nov., sp. nov., a new member of the family Nacardiaceae isolated from a cave.</title>
        <authorList>
            <person name="Kim I.S."/>
        </authorList>
    </citation>
    <scope>NUCLEOTIDE SEQUENCE [LARGE SCALE GENOMIC DNA]</scope>
    <source>
        <strain evidence="1 2">YC2-7</strain>
    </source>
</reference>
<evidence type="ECO:0000313" key="1">
    <source>
        <dbReference type="EMBL" id="NMN94819.1"/>
    </source>
</evidence>
<proteinExistence type="predicted"/>
<keyword evidence="2" id="KW-1185">Reference proteome</keyword>
<comment type="caution">
    <text evidence="1">The sequence shown here is derived from an EMBL/GenBank/DDBJ whole genome shotgun (WGS) entry which is preliminary data.</text>
</comment>
<dbReference type="AlphaFoldDB" id="A0A848K8Z1"/>
<dbReference type="RefSeq" id="WP_169585545.1">
    <property type="nucleotide sequence ID" value="NZ_VCQU01000002.1"/>
</dbReference>
<organism evidence="1 2">
    <name type="scientific">Antrihabitans stalactiti</name>
    <dbReference type="NCBI Taxonomy" id="2584121"/>
    <lineage>
        <taxon>Bacteria</taxon>
        <taxon>Bacillati</taxon>
        <taxon>Actinomycetota</taxon>
        <taxon>Actinomycetes</taxon>
        <taxon>Mycobacteriales</taxon>
        <taxon>Nocardiaceae</taxon>
        <taxon>Antrihabitans</taxon>
    </lineage>
</organism>
<accession>A0A848K8Z1</accession>
<name>A0A848K8Z1_9NOCA</name>
<dbReference type="Proteomes" id="UP000535543">
    <property type="component" value="Unassembled WGS sequence"/>
</dbReference>
<reference evidence="1 2" key="1">
    <citation type="submission" date="2019-05" db="EMBL/GenBank/DDBJ databases">
        <authorList>
            <person name="Lee S.D."/>
        </authorList>
    </citation>
    <scope>NUCLEOTIDE SEQUENCE [LARGE SCALE GENOMIC DNA]</scope>
    <source>
        <strain evidence="1 2">YC2-7</strain>
    </source>
</reference>